<gene>
    <name evidence="2" type="ORF">Sradi_5713200</name>
</gene>
<reference evidence="2" key="2">
    <citation type="journal article" date="2024" name="Plant">
        <title>Genomic evolution and insights into agronomic trait innovations of Sesamum species.</title>
        <authorList>
            <person name="Miao H."/>
            <person name="Wang L."/>
            <person name="Qu L."/>
            <person name="Liu H."/>
            <person name="Sun Y."/>
            <person name="Le M."/>
            <person name="Wang Q."/>
            <person name="Wei S."/>
            <person name="Zheng Y."/>
            <person name="Lin W."/>
            <person name="Duan Y."/>
            <person name="Cao H."/>
            <person name="Xiong S."/>
            <person name="Wang X."/>
            <person name="Wei L."/>
            <person name="Li C."/>
            <person name="Ma Q."/>
            <person name="Ju M."/>
            <person name="Zhao R."/>
            <person name="Li G."/>
            <person name="Mu C."/>
            <person name="Tian Q."/>
            <person name="Mei H."/>
            <person name="Zhang T."/>
            <person name="Gao T."/>
            <person name="Zhang H."/>
        </authorList>
    </citation>
    <scope>NUCLEOTIDE SEQUENCE</scope>
    <source>
        <strain evidence="2">G02</strain>
    </source>
</reference>
<comment type="caution">
    <text evidence="2">The sequence shown here is derived from an EMBL/GenBank/DDBJ whole genome shotgun (WGS) entry which is preliminary data.</text>
</comment>
<organism evidence="2">
    <name type="scientific">Sesamum radiatum</name>
    <name type="common">Black benniseed</name>
    <dbReference type="NCBI Taxonomy" id="300843"/>
    <lineage>
        <taxon>Eukaryota</taxon>
        <taxon>Viridiplantae</taxon>
        <taxon>Streptophyta</taxon>
        <taxon>Embryophyta</taxon>
        <taxon>Tracheophyta</taxon>
        <taxon>Spermatophyta</taxon>
        <taxon>Magnoliopsida</taxon>
        <taxon>eudicotyledons</taxon>
        <taxon>Gunneridae</taxon>
        <taxon>Pentapetalae</taxon>
        <taxon>asterids</taxon>
        <taxon>lamiids</taxon>
        <taxon>Lamiales</taxon>
        <taxon>Pedaliaceae</taxon>
        <taxon>Sesamum</taxon>
    </lineage>
</organism>
<protein>
    <submittedName>
        <fullName evidence="2">Uncharacterized protein</fullName>
    </submittedName>
</protein>
<feature type="compositionally biased region" description="Polar residues" evidence="1">
    <location>
        <begin position="28"/>
        <end position="40"/>
    </location>
</feature>
<feature type="region of interest" description="Disordered" evidence="1">
    <location>
        <begin position="1"/>
        <end position="42"/>
    </location>
</feature>
<evidence type="ECO:0000313" key="2">
    <source>
        <dbReference type="EMBL" id="KAL0313139.1"/>
    </source>
</evidence>
<dbReference type="AlphaFoldDB" id="A0AAW2L167"/>
<sequence>MSSSYEFVRFVGESNPGGDPSEAISRMAGSQSVGPSSGQRRSLRRIATAFRRLVDEEEEDIEGEASSS</sequence>
<dbReference type="EMBL" id="JACGWJ010000026">
    <property type="protein sequence ID" value="KAL0313139.1"/>
    <property type="molecule type" value="Genomic_DNA"/>
</dbReference>
<evidence type="ECO:0000256" key="1">
    <source>
        <dbReference type="SAM" id="MobiDB-lite"/>
    </source>
</evidence>
<accession>A0AAW2L167</accession>
<reference evidence="2" key="1">
    <citation type="submission" date="2020-06" db="EMBL/GenBank/DDBJ databases">
        <authorList>
            <person name="Li T."/>
            <person name="Hu X."/>
            <person name="Zhang T."/>
            <person name="Song X."/>
            <person name="Zhang H."/>
            <person name="Dai N."/>
            <person name="Sheng W."/>
            <person name="Hou X."/>
            <person name="Wei L."/>
        </authorList>
    </citation>
    <scope>NUCLEOTIDE SEQUENCE</scope>
    <source>
        <strain evidence="2">G02</strain>
        <tissue evidence="2">Leaf</tissue>
    </source>
</reference>
<name>A0AAW2L167_SESRA</name>
<proteinExistence type="predicted"/>